<evidence type="ECO:0000256" key="6">
    <source>
        <dbReference type="SAM" id="Phobius"/>
    </source>
</evidence>
<gene>
    <name evidence="7" type="ORF">F511_39602</name>
</gene>
<keyword evidence="2" id="KW-0328">Glycosyltransferase</keyword>
<dbReference type="GO" id="GO:0016020">
    <property type="term" value="C:membrane"/>
    <property type="evidence" value="ECO:0007669"/>
    <property type="project" value="UniProtKB-SubCell"/>
</dbReference>
<evidence type="ECO:0000313" key="7">
    <source>
        <dbReference type="EMBL" id="KZV35805.1"/>
    </source>
</evidence>
<keyword evidence="4 6" id="KW-0472">Membrane</keyword>
<dbReference type="EMBL" id="KV004020">
    <property type="protein sequence ID" value="KZV35805.1"/>
    <property type="molecule type" value="Genomic_DNA"/>
</dbReference>
<reference evidence="7 8" key="1">
    <citation type="journal article" date="2015" name="Proc. Natl. Acad. Sci. U.S.A.">
        <title>The resurrection genome of Boea hygrometrica: A blueprint for survival of dehydration.</title>
        <authorList>
            <person name="Xiao L."/>
            <person name="Yang G."/>
            <person name="Zhang L."/>
            <person name="Yang X."/>
            <person name="Zhao S."/>
            <person name="Ji Z."/>
            <person name="Zhou Q."/>
            <person name="Hu M."/>
            <person name="Wang Y."/>
            <person name="Chen M."/>
            <person name="Xu Y."/>
            <person name="Jin H."/>
            <person name="Xiao X."/>
            <person name="Hu G."/>
            <person name="Bao F."/>
            <person name="Hu Y."/>
            <person name="Wan P."/>
            <person name="Li L."/>
            <person name="Deng X."/>
            <person name="Kuang T."/>
            <person name="Xiang C."/>
            <person name="Zhu J.K."/>
            <person name="Oliver M.J."/>
            <person name="He Y."/>
        </authorList>
    </citation>
    <scope>NUCLEOTIDE SEQUENCE [LARGE SCALE GENOMIC DNA]</scope>
    <source>
        <strain evidence="8">cv. XS01</strain>
    </source>
</reference>
<sequence length="401" mass="46673">MKSAKAWHLGMKEVRLITVAPRQRGQLKKPTWILVLVTLVSFFLVCAYIYPPQNSAPCYLFTSNGCKAFQKWLPPVLIREPSRELTDDEIASRVVIRDILNIPLTISVNAKIAFLFLTPGALPFEMLWDKFFQGHEGMFSVYVHASKDKPVHLSRYFINREIHSDTVEWGKISMVEAERRLLANALKDTDNQHFVLLSDSCIPLRDFNYVYNYLMSANISFIDCFEDLGVHGSGRYIEYMLPEVEKKDFRKGSQWFTMKRQHAIVVMADSLYYTKFRNYCKPDMEGRNCYSDEHYLPTFFYMLDPTGIANWSVTYVDWSERKWHPRSYQAQDITLQLMRNLTSIVESAHITSDETSETKTTPCLWNGTLQPCYLFGRKFLPETLDNLIQLFPNYTSRGLVS</sequence>
<evidence type="ECO:0000256" key="2">
    <source>
        <dbReference type="ARBA" id="ARBA00022676"/>
    </source>
</evidence>
<dbReference type="OrthoDB" id="191334at2759"/>
<keyword evidence="6" id="KW-1133">Transmembrane helix</keyword>
<dbReference type="InterPro" id="IPR044174">
    <property type="entry name" value="BC10-like"/>
</dbReference>
<keyword evidence="8" id="KW-1185">Reference proteome</keyword>
<proteinExistence type="predicted"/>
<keyword evidence="6" id="KW-0812">Transmembrane</keyword>
<dbReference type="GO" id="GO:0016757">
    <property type="term" value="F:glycosyltransferase activity"/>
    <property type="evidence" value="ECO:0007669"/>
    <property type="project" value="UniProtKB-KW"/>
</dbReference>
<evidence type="ECO:0000256" key="4">
    <source>
        <dbReference type="ARBA" id="ARBA00023136"/>
    </source>
</evidence>
<organism evidence="7 8">
    <name type="scientific">Dorcoceras hygrometricum</name>
    <dbReference type="NCBI Taxonomy" id="472368"/>
    <lineage>
        <taxon>Eukaryota</taxon>
        <taxon>Viridiplantae</taxon>
        <taxon>Streptophyta</taxon>
        <taxon>Embryophyta</taxon>
        <taxon>Tracheophyta</taxon>
        <taxon>Spermatophyta</taxon>
        <taxon>Magnoliopsida</taxon>
        <taxon>eudicotyledons</taxon>
        <taxon>Gunneridae</taxon>
        <taxon>Pentapetalae</taxon>
        <taxon>asterids</taxon>
        <taxon>lamiids</taxon>
        <taxon>Lamiales</taxon>
        <taxon>Gesneriaceae</taxon>
        <taxon>Didymocarpoideae</taxon>
        <taxon>Trichosporeae</taxon>
        <taxon>Loxocarpinae</taxon>
        <taxon>Dorcoceras</taxon>
    </lineage>
</organism>
<accession>A0A2Z7BUS5</accession>
<evidence type="ECO:0000256" key="1">
    <source>
        <dbReference type="ARBA" id="ARBA00004606"/>
    </source>
</evidence>
<evidence type="ECO:0000256" key="3">
    <source>
        <dbReference type="ARBA" id="ARBA00022679"/>
    </source>
</evidence>
<dbReference type="Proteomes" id="UP000250235">
    <property type="component" value="Unassembled WGS sequence"/>
</dbReference>
<dbReference type="Pfam" id="PF02485">
    <property type="entry name" value="Branch"/>
    <property type="match status" value="1"/>
</dbReference>
<dbReference type="PANTHER" id="PTHR31042">
    <property type="entry name" value="CORE-2/I-BRANCHING BETA-1,6-N-ACETYLGLUCOSAMINYLTRANSFERASE FAMILY PROTEIN-RELATED"/>
    <property type="match status" value="1"/>
</dbReference>
<keyword evidence="5" id="KW-0325">Glycoprotein</keyword>
<dbReference type="PANTHER" id="PTHR31042:SF150">
    <property type="entry name" value="OS06G0661900 PROTEIN"/>
    <property type="match status" value="1"/>
</dbReference>
<comment type="subcellular location">
    <subcellularLocation>
        <location evidence="1">Membrane</location>
        <topology evidence="1">Single-pass type II membrane protein</topology>
    </subcellularLocation>
</comment>
<keyword evidence="3" id="KW-0808">Transferase</keyword>
<dbReference type="InterPro" id="IPR003406">
    <property type="entry name" value="Glyco_trans_14"/>
</dbReference>
<feature type="transmembrane region" description="Helical" evidence="6">
    <location>
        <begin position="32"/>
        <end position="50"/>
    </location>
</feature>
<protein>
    <recommendedName>
        <fullName evidence="9">Core-2/I-branching beta-1,6-N-acetylglucosaminyltransferase family protein</fullName>
    </recommendedName>
</protein>
<name>A0A2Z7BUS5_9LAMI</name>
<evidence type="ECO:0000313" key="8">
    <source>
        <dbReference type="Proteomes" id="UP000250235"/>
    </source>
</evidence>
<dbReference type="AlphaFoldDB" id="A0A2Z7BUS5"/>
<evidence type="ECO:0000256" key="5">
    <source>
        <dbReference type="ARBA" id="ARBA00023180"/>
    </source>
</evidence>
<evidence type="ECO:0008006" key="9">
    <source>
        <dbReference type="Google" id="ProtNLM"/>
    </source>
</evidence>